<feature type="non-terminal residue" evidence="5">
    <location>
        <position position="1"/>
    </location>
</feature>
<evidence type="ECO:0000313" key="6">
    <source>
        <dbReference type="Proteomes" id="UP000257109"/>
    </source>
</evidence>
<evidence type="ECO:0000259" key="4">
    <source>
        <dbReference type="SMART" id="SM00336"/>
    </source>
</evidence>
<evidence type="ECO:0000256" key="1">
    <source>
        <dbReference type="ARBA" id="ARBA00022723"/>
    </source>
</evidence>
<dbReference type="AlphaFoldDB" id="A0A371E743"/>
<comment type="caution">
    <text evidence="5">The sequence shown here is derived from an EMBL/GenBank/DDBJ whole genome shotgun (WGS) entry which is preliminary data.</text>
</comment>
<accession>A0A371E743</accession>
<sequence length="212" mass="23362">MSQNHTTSQPIPTSQSVSIQVALGATKWALVGHKFKELLNMCKGAGGEEKHGFFSSFIIHKESATTSAATCCELCGLQASLYCQADEAYLCRKCDKRVHEANFLALRHIRCFLCNTCQNLTRRYLIGASLEVVLPANINWTIGNLPNNRGTYRKSKSHLTRVHWKQAESIVGAGESGFQQVKNNSSETHIISPAEIQNGSPCTSHLKARKSI</sequence>
<protein>
    <submittedName>
        <fullName evidence="5">B-box domain protein 30</fullName>
    </submittedName>
</protein>
<proteinExistence type="predicted"/>
<dbReference type="InterPro" id="IPR049808">
    <property type="entry name" value="CONSTANS-like_Bbox1"/>
</dbReference>
<dbReference type="PANTHER" id="PTHR31717:SF142">
    <property type="entry name" value="B-BOX DOMAIN PROTEIN 30-RELATED"/>
    <property type="match status" value="1"/>
</dbReference>
<dbReference type="STRING" id="157652.A0A371E743"/>
<dbReference type="OrthoDB" id="153872at2759"/>
<dbReference type="EMBL" id="QJKJ01015872">
    <property type="protein sequence ID" value="RDX61830.1"/>
    <property type="molecule type" value="Genomic_DNA"/>
</dbReference>
<dbReference type="Proteomes" id="UP000257109">
    <property type="component" value="Unassembled WGS sequence"/>
</dbReference>
<keyword evidence="6" id="KW-1185">Reference proteome</keyword>
<evidence type="ECO:0000256" key="3">
    <source>
        <dbReference type="ARBA" id="ARBA00022833"/>
    </source>
</evidence>
<keyword evidence="3" id="KW-0862">Zinc</keyword>
<evidence type="ECO:0000256" key="2">
    <source>
        <dbReference type="ARBA" id="ARBA00022771"/>
    </source>
</evidence>
<dbReference type="PANTHER" id="PTHR31717">
    <property type="entry name" value="ZINC FINGER PROTEIN CONSTANS-LIKE 10"/>
    <property type="match status" value="1"/>
</dbReference>
<reference evidence="5" key="1">
    <citation type="submission" date="2018-05" db="EMBL/GenBank/DDBJ databases">
        <title>Draft genome of Mucuna pruriens seed.</title>
        <authorList>
            <person name="Nnadi N.E."/>
            <person name="Vos R."/>
            <person name="Hasami M.H."/>
            <person name="Devisetty U.K."/>
            <person name="Aguiy J.C."/>
        </authorList>
    </citation>
    <scope>NUCLEOTIDE SEQUENCE [LARGE SCALE GENOMIC DNA]</scope>
    <source>
        <strain evidence="5">JCA_2017</strain>
    </source>
</reference>
<keyword evidence="2" id="KW-0863">Zinc-finger</keyword>
<organism evidence="5 6">
    <name type="scientific">Mucuna pruriens</name>
    <name type="common">Velvet bean</name>
    <name type="synonym">Dolichos pruriens</name>
    <dbReference type="NCBI Taxonomy" id="157652"/>
    <lineage>
        <taxon>Eukaryota</taxon>
        <taxon>Viridiplantae</taxon>
        <taxon>Streptophyta</taxon>
        <taxon>Embryophyta</taxon>
        <taxon>Tracheophyta</taxon>
        <taxon>Spermatophyta</taxon>
        <taxon>Magnoliopsida</taxon>
        <taxon>eudicotyledons</taxon>
        <taxon>Gunneridae</taxon>
        <taxon>Pentapetalae</taxon>
        <taxon>rosids</taxon>
        <taxon>fabids</taxon>
        <taxon>Fabales</taxon>
        <taxon>Fabaceae</taxon>
        <taxon>Papilionoideae</taxon>
        <taxon>50 kb inversion clade</taxon>
        <taxon>NPAAA clade</taxon>
        <taxon>indigoferoid/millettioid clade</taxon>
        <taxon>Phaseoleae</taxon>
        <taxon>Mucuna</taxon>
    </lineage>
</organism>
<dbReference type="SMART" id="SM00336">
    <property type="entry name" value="BBOX"/>
    <property type="match status" value="1"/>
</dbReference>
<name>A0A371E743_MUCPR</name>
<dbReference type="CDD" id="cd19821">
    <property type="entry name" value="Bbox1_BBX-like"/>
    <property type="match status" value="1"/>
</dbReference>
<keyword evidence="1" id="KW-0479">Metal-binding</keyword>
<evidence type="ECO:0000313" key="5">
    <source>
        <dbReference type="EMBL" id="RDX61830.1"/>
    </source>
</evidence>
<feature type="domain" description="B box-type" evidence="4">
    <location>
        <begin position="67"/>
        <end position="113"/>
    </location>
</feature>
<dbReference type="GO" id="GO:0008270">
    <property type="term" value="F:zinc ion binding"/>
    <property type="evidence" value="ECO:0007669"/>
    <property type="project" value="UniProtKB-KW"/>
</dbReference>
<dbReference type="InterPro" id="IPR000315">
    <property type="entry name" value="Znf_B-box"/>
</dbReference>
<gene>
    <name evidence="5" type="primary">MIP1A</name>
    <name evidence="5" type="ORF">CR513_59899</name>
</gene>